<evidence type="ECO:0000256" key="1">
    <source>
        <dbReference type="ARBA" id="ARBA00008116"/>
    </source>
</evidence>
<dbReference type="SMART" id="SM01133">
    <property type="entry name" value="DeoC"/>
    <property type="match status" value="1"/>
</dbReference>
<dbReference type="InterPro" id="IPR002915">
    <property type="entry name" value="DeoC/FbaB/LacD_aldolase"/>
</dbReference>
<protein>
    <recommendedName>
        <fullName evidence="2">fructose-bisphosphate aldolase</fullName>
        <ecNumber evidence="2">4.1.2.13</ecNumber>
    </recommendedName>
</protein>
<comment type="similarity">
    <text evidence="1">Belongs to the DeoC/FbaB aldolase family.</text>
</comment>
<dbReference type="InterPro" id="IPR013785">
    <property type="entry name" value="Aldolase_TIM"/>
</dbReference>
<dbReference type="InterPro" id="IPR041720">
    <property type="entry name" value="FbaB-like"/>
</dbReference>
<evidence type="ECO:0000256" key="2">
    <source>
        <dbReference type="ARBA" id="ARBA00013068"/>
    </source>
</evidence>
<accession>A0A1H8UYS9</accession>
<dbReference type="Gene3D" id="3.20.20.70">
    <property type="entry name" value="Aldolase class I"/>
    <property type="match status" value="1"/>
</dbReference>
<name>A0A1H8UYS9_9EURY</name>
<dbReference type="EMBL" id="FODV01000013">
    <property type="protein sequence ID" value="SEP08372.1"/>
    <property type="molecule type" value="Genomic_DNA"/>
</dbReference>
<dbReference type="PANTHER" id="PTHR47916">
    <property type="entry name" value="FRUCTOSE-BISPHOSPHATE ALDOLASE CLASS 1"/>
    <property type="match status" value="1"/>
</dbReference>
<dbReference type="Pfam" id="PF01791">
    <property type="entry name" value="DeoC"/>
    <property type="match status" value="1"/>
</dbReference>
<gene>
    <name evidence="3" type="ORF">SAMN04487948_11371</name>
</gene>
<sequence length="279" mass="30535">MTTNRLLDTPSGNAVVVALDHGLSLGAPEGFENPRETMDKVLRGKPDAVLVGPHFARHYQERLQEADVDVILTADVVTFSTSPGRDHGEDLWTPAFDAEFLQELDPVGVKTVLVFGRDDNETFRRNIEYISQLAEQLRDTGIPLVVEPVMWGERIPDQLETDTDYVADAMRMGWEFGADILKAPYTGSVESFEPLVENSPVPVMILGGPATGTTRAMLESVEGAMDAGARGLMIGRTIWKSEDPARTVSALMEIVHEGASVEEVWDEREPAAVTGGRET</sequence>
<dbReference type="OrthoDB" id="50091at2157"/>
<dbReference type="EC" id="4.1.2.13" evidence="2"/>
<dbReference type="GO" id="GO:0004332">
    <property type="term" value="F:fructose-bisphosphate aldolase activity"/>
    <property type="evidence" value="ECO:0007669"/>
    <property type="project" value="UniProtKB-EC"/>
</dbReference>
<dbReference type="InterPro" id="IPR050456">
    <property type="entry name" value="DeoC/FbaB_aldolase"/>
</dbReference>
<dbReference type="PANTHER" id="PTHR47916:SF1">
    <property type="entry name" value="3-HYDROXY-5-PHOSPHONOOXYPENTANE-2,4-DIONE THIOLASE"/>
    <property type="match status" value="1"/>
</dbReference>
<proteinExistence type="inferred from homology"/>
<dbReference type="SUPFAM" id="SSF51569">
    <property type="entry name" value="Aldolase"/>
    <property type="match status" value="1"/>
</dbReference>
<evidence type="ECO:0000313" key="4">
    <source>
        <dbReference type="Proteomes" id="UP000199126"/>
    </source>
</evidence>
<evidence type="ECO:0000313" key="3">
    <source>
        <dbReference type="EMBL" id="SEP08372.1"/>
    </source>
</evidence>
<reference evidence="4" key="1">
    <citation type="submission" date="2016-10" db="EMBL/GenBank/DDBJ databases">
        <authorList>
            <person name="Varghese N."/>
            <person name="Submissions S."/>
        </authorList>
    </citation>
    <scope>NUCLEOTIDE SEQUENCE [LARGE SCALE GENOMIC DNA]</scope>
    <source>
        <strain evidence="4">CGMCC 1.10121</strain>
    </source>
</reference>
<dbReference type="PIRSF" id="PIRSF038992">
    <property type="entry name" value="Aldolase_Ia"/>
    <property type="match status" value="1"/>
</dbReference>
<organism evidence="3 4">
    <name type="scientific">Halogranum amylolyticum</name>
    <dbReference type="NCBI Taxonomy" id="660520"/>
    <lineage>
        <taxon>Archaea</taxon>
        <taxon>Methanobacteriati</taxon>
        <taxon>Methanobacteriota</taxon>
        <taxon>Stenosarchaea group</taxon>
        <taxon>Halobacteria</taxon>
        <taxon>Halobacteriales</taxon>
        <taxon>Haloferacaceae</taxon>
    </lineage>
</organism>
<keyword evidence="4" id="KW-1185">Reference proteome</keyword>
<dbReference type="AlphaFoldDB" id="A0A1H8UYS9"/>
<dbReference type="Proteomes" id="UP000199126">
    <property type="component" value="Unassembled WGS sequence"/>
</dbReference>